<organism evidence="2 3">
    <name type="scientific">Penicillium flavigenum</name>
    <dbReference type="NCBI Taxonomy" id="254877"/>
    <lineage>
        <taxon>Eukaryota</taxon>
        <taxon>Fungi</taxon>
        <taxon>Dikarya</taxon>
        <taxon>Ascomycota</taxon>
        <taxon>Pezizomycotina</taxon>
        <taxon>Eurotiomycetes</taxon>
        <taxon>Eurotiomycetidae</taxon>
        <taxon>Eurotiales</taxon>
        <taxon>Aspergillaceae</taxon>
        <taxon>Penicillium</taxon>
    </lineage>
</organism>
<gene>
    <name evidence="2" type="ORF">PENFLA_c010G03439</name>
</gene>
<reference evidence="3" key="1">
    <citation type="journal article" date="2017" name="Nat. Microbiol.">
        <title>Global analysis of biosynthetic gene clusters reveals vast potential of secondary metabolite production in Penicillium species.</title>
        <authorList>
            <person name="Nielsen J.C."/>
            <person name="Grijseels S."/>
            <person name="Prigent S."/>
            <person name="Ji B."/>
            <person name="Dainat J."/>
            <person name="Nielsen K.F."/>
            <person name="Frisvad J.C."/>
            <person name="Workman M."/>
            <person name="Nielsen J."/>
        </authorList>
    </citation>
    <scope>NUCLEOTIDE SEQUENCE [LARGE SCALE GENOMIC DNA]</scope>
    <source>
        <strain evidence="3">IBT 14082</strain>
    </source>
</reference>
<evidence type="ECO:0000313" key="3">
    <source>
        <dbReference type="Proteomes" id="UP000191342"/>
    </source>
</evidence>
<evidence type="ECO:0000256" key="1">
    <source>
        <dbReference type="SAM" id="MobiDB-lite"/>
    </source>
</evidence>
<accession>A0A1V6TD21</accession>
<feature type="region of interest" description="Disordered" evidence="1">
    <location>
        <begin position="21"/>
        <end position="53"/>
    </location>
</feature>
<protein>
    <submittedName>
        <fullName evidence="2">Uncharacterized protein</fullName>
    </submittedName>
</protein>
<proteinExistence type="predicted"/>
<feature type="compositionally biased region" description="Basic and acidic residues" evidence="1">
    <location>
        <begin position="36"/>
        <end position="53"/>
    </location>
</feature>
<dbReference type="EMBL" id="MLQL01000010">
    <property type="protein sequence ID" value="OQE24056.1"/>
    <property type="molecule type" value="Genomic_DNA"/>
</dbReference>
<dbReference type="Proteomes" id="UP000191342">
    <property type="component" value="Unassembled WGS sequence"/>
</dbReference>
<dbReference type="OrthoDB" id="4526540at2759"/>
<keyword evidence="3" id="KW-1185">Reference proteome</keyword>
<sequence length="83" mass="9790">MPEANAQKHTQPKEPLIERMFEHHHNHKQENNSNIEKNDGVSKNADKPKSYEDYLKKDEEALKKYYEEEKELEAEGQTYGGLM</sequence>
<evidence type="ECO:0000313" key="2">
    <source>
        <dbReference type="EMBL" id="OQE24056.1"/>
    </source>
</evidence>
<comment type="caution">
    <text evidence="2">The sequence shown here is derived from an EMBL/GenBank/DDBJ whole genome shotgun (WGS) entry which is preliminary data.</text>
</comment>
<name>A0A1V6TD21_9EURO</name>
<dbReference type="AlphaFoldDB" id="A0A1V6TD21"/>